<dbReference type="HOGENOM" id="CLU_3206140_0_0_4"/>
<proteinExistence type="predicted"/>
<sequence>MTGPSDRLGLRGGVRAFGRAAHPGARPKLTVSNREVGYGSGFSKC</sequence>
<gene>
    <name evidence="1" type="ORF">HMPREF9440_00834</name>
</gene>
<keyword evidence="2" id="KW-1185">Reference proteome</keyword>
<name>H3KDM5_9BURK</name>
<evidence type="ECO:0000313" key="1">
    <source>
        <dbReference type="EMBL" id="EHY31782.1"/>
    </source>
</evidence>
<dbReference type="Proteomes" id="UP000004956">
    <property type="component" value="Unassembled WGS sequence"/>
</dbReference>
<dbReference type="AlphaFoldDB" id="H3KDM5"/>
<protein>
    <submittedName>
        <fullName evidence="1">Uncharacterized protein</fullName>
    </submittedName>
</protein>
<accession>H3KDM5</accession>
<reference evidence="1 2" key="1">
    <citation type="submission" date="2011-11" db="EMBL/GenBank/DDBJ databases">
        <authorList>
            <person name="Weinstock G."/>
            <person name="Sodergren E."/>
            <person name="Clifton S."/>
            <person name="Fulton L."/>
            <person name="Fulton B."/>
            <person name="Courtney L."/>
            <person name="Fronick C."/>
            <person name="Harrison M."/>
            <person name="Strong C."/>
            <person name="Farmer C."/>
            <person name="Delahaunty K."/>
            <person name="Markovic C."/>
            <person name="Hall O."/>
            <person name="Minx P."/>
            <person name="Tomlinson C."/>
            <person name="Mitreva M."/>
            <person name="Hou S."/>
            <person name="Chen J."/>
            <person name="Wollam A."/>
            <person name="Pepin K.H."/>
            <person name="Johnson M."/>
            <person name="Bhonagiri V."/>
            <person name="Zhang X."/>
            <person name="Suruliraj S."/>
            <person name="Warren W."/>
            <person name="Chinwalla A."/>
            <person name="Mardis E.R."/>
            <person name="Wilson R.K."/>
        </authorList>
    </citation>
    <scope>NUCLEOTIDE SEQUENCE [LARGE SCALE GENOMIC DNA]</scope>
    <source>
        <strain evidence="1 2">YIT 11816</strain>
    </source>
</reference>
<evidence type="ECO:0000313" key="2">
    <source>
        <dbReference type="Proteomes" id="UP000004956"/>
    </source>
</evidence>
<organism evidence="1 2">
    <name type="scientific">Sutterella parvirubra YIT 11816</name>
    <dbReference type="NCBI Taxonomy" id="762967"/>
    <lineage>
        <taxon>Bacteria</taxon>
        <taxon>Pseudomonadati</taxon>
        <taxon>Pseudomonadota</taxon>
        <taxon>Betaproteobacteria</taxon>
        <taxon>Burkholderiales</taxon>
        <taxon>Sutterellaceae</taxon>
        <taxon>Sutterella</taxon>
    </lineage>
</organism>
<comment type="caution">
    <text evidence="1">The sequence shown here is derived from an EMBL/GenBank/DDBJ whole genome shotgun (WGS) entry which is preliminary data.</text>
</comment>
<dbReference type="EMBL" id="AFBQ01000116">
    <property type="protein sequence ID" value="EHY31782.1"/>
    <property type="molecule type" value="Genomic_DNA"/>
</dbReference>